<organism evidence="2 3">
    <name type="scientific">Roseibium aestuarii</name>
    <dbReference type="NCBI Taxonomy" id="2600299"/>
    <lineage>
        <taxon>Bacteria</taxon>
        <taxon>Pseudomonadati</taxon>
        <taxon>Pseudomonadota</taxon>
        <taxon>Alphaproteobacteria</taxon>
        <taxon>Hyphomicrobiales</taxon>
        <taxon>Stappiaceae</taxon>
        <taxon>Roseibium</taxon>
    </lineage>
</organism>
<dbReference type="PROSITE" id="PS50206">
    <property type="entry name" value="RHODANESE_3"/>
    <property type="match status" value="1"/>
</dbReference>
<evidence type="ECO:0000313" key="3">
    <source>
        <dbReference type="Proteomes" id="UP001597327"/>
    </source>
</evidence>
<dbReference type="InterPro" id="IPR036873">
    <property type="entry name" value="Rhodanese-like_dom_sf"/>
</dbReference>
<dbReference type="NCBIfam" id="TIGR03865">
    <property type="entry name" value="PQQ_CXXCW"/>
    <property type="match status" value="1"/>
</dbReference>
<proteinExistence type="predicted"/>
<dbReference type="EMBL" id="JBHUFA010000004">
    <property type="protein sequence ID" value="MFD1696056.1"/>
    <property type="molecule type" value="Genomic_DNA"/>
</dbReference>
<dbReference type="Gene3D" id="3.40.250.10">
    <property type="entry name" value="Rhodanese-like domain"/>
    <property type="match status" value="1"/>
</dbReference>
<dbReference type="CDD" id="cd00158">
    <property type="entry name" value="RHOD"/>
    <property type="match status" value="1"/>
</dbReference>
<name>A0ABW4JWX2_9HYPH</name>
<dbReference type="InterPro" id="IPR001763">
    <property type="entry name" value="Rhodanese-like_dom"/>
</dbReference>
<evidence type="ECO:0000313" key="2">
    <source>
        <dbReference type="EMBL" id="MFD1696056.1"/>
    </source>
</evidence>
<feature type="domain" description="Rhodanese" evidence="1">
    <location>
        <begin position="139"/>
        <end position="191"/>
    </location>
</feature>
<keyword evidence="3" id="KW-1185">Reference proteome</keyword>
<dbReference type="Pfam" id="PF00581">
    <property type="entry name" value="Rhodanese"/>
    <property type="match status" value="1"/>
</dbReference>
<protein>
    <submittedName>
        <fullName evidence="2">PQQ-dependent catabolism-associated CXXCW motif protein</fullName>
    </submittedName>
</protein>
<gene>
    <name evidence="2" type="ORF">ACFSC7_11065</name>
</gene>
<dbReference type="SUPFAM" id="SSF52821">
    <property type="entry name" value="Rhodanese/Cell cycle control phosphatase"/>
    <property type="match status" value="1"/>
</dbReference>
<reference evidence="3" key="1">
    <citation type="journal article" date="2019" name="Int. J. Syst. Evol. Microbiol.">
        <title>The Global Catalogue of Microorganisms (GCM) 10K type strain sequencing project: providing services to taxonomists for standard genome sequencing and annotation.</title>
        <authorList>
            <consortium name="The Broad Institute Genomics Platform"/>
            <consortium name="The Broad Institute Genome Sequencing Center for Infectious Disease"/>
            <person name="Wu L."/>
            <person name="Ma J."/>
        </authorList>
    </citation>
    <scope>NUCLEOTIDE SEQUENCE [LARGE SCALE GENOMIC DNA]</scope>
    <source>
        <strain evidence="3">JCM 3369</strain>
    </source>
</reference>
<sequence length="199" mass="21750">MRRRAGFWPLVRFLAALFVLSVSGLLASGFPVVPALAADVPEPKGYRLDEYRAPVPDTLAGARVIDAREAHDLWEQKAAAFVDVMPRPPKPKGLPAGTLWRQPPRQSIPGSLWLANAGYGDLAPEMESYFLNGLQAATGGDRTRPLVIFCQAGCWMSWNAAKRALAHGYRQVLWLPEGMDGWSAEGYPVEDLQPEPGGL</sequence>
<dbReference type="Proteomes" id="UP001597327">
    <property type="component" value="Unassembled WGS sequence"/>
</dbReference>
<comment type="caution">
    <text evidence="2">The sequence shown here is derived from an EMBL/GenBank/DDBJ whole genome shotgun (WGS) entry which is preliminary data.</text>
</comment>
<dbReference type="RefSeq" id="WP_149893139.1">
    <property type="nucleotide sequence ID" value="NZ_JBHUFA010000004.1"/>
</dbReference>
<accession>A0ABW4JWX2</accession>
<dbReference type="InterPro" id="IPR022376">
    <property type="entry name" value="PQQ_CXXCW"/>
</dbReference>
<evidence type="ECO:0000259" key="1">
    <source>
        <dbReference type="PROSITE" id="PS50206"/>
    </source>
</evidence>